<evidence type="ECO:0000256" key="5">
    <source>
        <dbReference type="ARBA" id="ARBA00022840"/>
    </source>
</evidence>
<dbReference type="InterPro" id="IPR014017">
    <property type="entry name" value="DNA_helicase_UvrD-like_C"/>
</dbReference>
<dbReference type="GO" id="GO:0043138">
    <property type="term" value="F:3'-5' DNA helicase activity"/>
    <property type="evidence" value="ECO:0007669"/>
    <property type="project" value="UniProtKB-EC"/>
</dbReference>
<feature type="domain" description="UvrD-like helicase C-terminal" evidence="13">
    <location>
        <begin position="284"/>
        <end position="559"/>
    </location>
</feature>
<dbReference type="CDD" id="cd17932">
    <property type="entry name" value="DEXQc_UvrD"/>
    <property type="match status" value="1"/>
</dbReference>
<evidence type="ECO:0000256" key="8">
    <source>
        <dbReference type="ARBA" id="ARBA00034617"/>
    </source>
</evidence>
<dbReference type="InterPro" id="IPR014016">
    <property type="entry name" value="UvrD-like_ATP-bd"/>
</dbReference>
<keyword evidence="5 11" id="KW-0067">ATP-binding</keyword>
<evidence type="ECO:0000259" key="13">
    <source>
        <dbReference type="PROSITE" id="PS51217"/>
    </source>
</evidence>
<gene>
    <name evidence="14" type="ORF">SAMN04488500_113123</name>
</gene>
<evidence type="ECO:0000256" key="7">
    <source>
        <dbReference type="ARBA" id="ARBA00023235"/>
    </source>
</evidence>
<dbReference type="InterPro" id="IPR013986">
    <property type="entry name" value="DExx_box_DNA_helicase_dom_sf"/>
</dbReference>
<comment type="catalytic activity">
    <reaction evidence="8">
        <text>Couples ATP hydrolysis with the unwinding of duplex DNA by translocating in the 3'-5' direction.</text>
        <dbReference type="EC" id="5.6.2.4"/>
    </reaction>
</comment>
<evidence type="ECO:0000256" key="4">
    <source>
        <dbReference type="ARBA" id="ARBA00022806"/>
    </source>
</evidence>
<evidence type="ECO:0000259" key="12">
    <source>
        <dbReference type="PROSITE" id="PS51198"/>
    </source>
</evidence>
<evidence type="ECO:0000256" key="1">
    <source>
        <dbReference type="ARBA" id="ARBA00009922"/>
    </source>
</evidence>
<evidence type="ECO:0000256" key="10">
    <source>
        <dbReference type="ARBA" id="ARBA00048988"/>
    </source>
</evidence>
<proteinExistence type="inferred from homology"/>
<dbReference type="PANTHER" id="PTHR11070">
    <property type="entry name" value="UVRD / RECB / PCRA DNA HELICASE FAMILY MEMBER"/>
    <property type="match status" value="1"/>
</dbReference>
<dbReference type="SUPFAM" id="SSF52540">
    <property type="entry name" value="P-loop containing nucleoside triphosphate hydrolases"/>
    <property type="match status" value="1"/>
</dbReference>
<dbReference type="GO" id="GO:0000725">
    <property type="term" value="P:recombinational repair"/>
    <property type="evidence" value="ECO:0007669"/>
    <property type="project" value="TreeGrafter"/>
</dbReference>
<dbReference type="GO" id="GO:0005524">
    <property type="term" value="F:ATP binding"/>
    <property type="evidence" value="ECO:0007669"/>
    <property type="project" value="UniProtKB-UniRule"/>
</dbReference>
<comment type="catalytic activity">
    <reaction evidence="10">
        <text>ATP + H2O = ADP + phosphate + H(+)</text>
        <dbReference type="Rhea" id="RHEA:13065"/>
        <dbReference type="ChEBI" id="CHEBI:15377"/>
        <dbReference type="ChEBI" id="CHEBI:15378"/>
        <dbReference type="ChEBI" id="CHEBI:30616"/>
        <dbReference type="ChEBI" id="CHEBI:43474"/>
        <dbReference type="ChEBI" id="CHEBI:456216"/>
        <dbReference type="EC" id="5.6.2.4"/>
    </reaction>
</comment>
<organism evidence="14 15">
    <name type="scientific">Sporomusa malonica</name>
    <dbReference type="NCBI Taxonomy" id="112901"/>
    <lineage>
        <taxon>Bacteria</taxon>
        <taxon>Bacillati</taxon>
        <taxon>Bacillota</taxon>
        <taxon>Negativicutes</taxon>
        <taxon>Selenomonadales</taxon>
        <taxon>Sporomusaceae</taxon>
        <taxon>Sporomusa</taxon>
    </lineage>
</organism>
<dbReference type="EMBL" id="FWXI01000013">
    <property type="protein sequence ID" value="SMC92504.1"/>
    <property type="molecule type" value="Genomic_DNA"/>
</dbReference>
<dbReference type="Pfam" id="PF13361">
    <property type="entry name" value="UvrD_C"/>
    <property type="match status" value="1"/>
</dbReference>
<reference evidence="14 15" key="1">
    <citation type="submission" date="2017-04" db="EMBL/GenBank/DDBJ databases">
        <authorList>
            <person name="Afonso C.L."/>
            <person name="Miller P.J."/>
            <person name="Scott M.A."/>
            <person name="Spackman E."/>
            <person name="Goraichik I."/>
            <person name="Dimitrov K.M."/>
            <person name="Suarez D.L."/>
            <person name="Swayne D.E."/>
        </authorList>
    </citation>
    <scope>NUCLEOTIDE SEQUENCE [LARGE SCALE GENOMIC DNA]</scope>
    <source>
        <strain evidence="14 15">DSM 5090</strain>
    </source>
</reference>
<dbReference type="RefSeq" id="WP_084576814.1">
    <property type="nucleotide sequence ID" value="NZ_CP155572.1"/>
</dbReference>
<feature type="domain" description="UvrD-like helicase ATP-binding" evidence="12">
    <location>
        <begin position="2"/>
        <end position="290"/>
    </location>
</feature>
<dbReference type="InterPro" id="IPR027417">
    <property type="entry name" value="P-loop_NTPase"/>
</dbReference>
<evidence type="ECO:0000256" key="6">
    <source>
        <dbReference type="ARBA" id="ARBA00023125"/>
    </source>
</evidence>
<dbReference type="Gene3D" id="1.10.486.10">
    <property type="entry name" value="PCRA, domain 4"/>
    <property type="match status" value="1"/>
</dbReference>
<dbReference type="Gene3D" id="1.10.10.160">
    <property type="match status" value="1"/>
</dbReference>
<keyword evidence="6" id="KW-0238">DNA-binding</keyword>
<evidence type="ECO:0000256" key="11">
    <source>
        <dbReference type="PROSITE-ProRule" id="PRU00560"/>
    </source>
</evidence>
<feature type="binding site" evidence="11">
    <location>
        <begin position="23"/>
        <end position="30"/>
    </location>
    <ligand>
        <name>ATP</name>
        <dbReference type="ChEBI" id="CHEBI:30616"/>
    </ligand>
</feature>
<dbReference type="InterPro" id="IPR000212">
    <property type="entry name" value="DNA_helicase_UvrD/REP"/>
</dbReference>
<dbReference type="AlphaFoldDB" id="A0A1W2D5R5"/>
<dbReference type="GO" id="GO:0003677">
    <property type="term" value="F:DNA binding"/>
    <property type="evidence" value="ECO:0007669"/>
    <property type="project" value="UniProtKB-KW"/>
</dbReference>
<dbReference type="PANTHER" id="PTHR11070:SF2">
    <property type="entry name" value="ATP-DEPENDENT DNA HELICASE SRS2"/>
    <property type="match status" value="1"/>
</dbReference>
<evidence type="ECO:0000313" key="15">
    <source>
        <dbReference type="Proteomes" id="UP000192738"/>
    </source>
</evidence>
<accession>A0A1W2D5R5</accession>
<dbReference type="Proteomes" id="UP000192738">
    <property type="component" value="Unassembled WGS sequence"/>
</dbReference>
<evidence type="ECO:0000256" key="3">
    <source>
        <dbReference type="ARBA" id="ARBA00022801"/>
    </source>
</evidence>
<comment type="similarity">
    <text evidence="1">Belongs to the helicase family. UvrD subfamily.</text>
</comment>
<evidence type="ECO:0000256" key="9">
    <source>
        <dbReference type="ARBA" id="ARBA00034808"/>
    </source>
</evidence>
<dbReference type="GO" id="GO:0016887">
    <property type="term" value="F:ATP hydrolysis activity"/>
    <property type="evidence" value="ECO:0007669"/>
    <property type="project" value="RHEA"/>
</dbReference>
<dbReference type="Pfam" id="PF00580">
    <property type="entry name" value="UvrD-helicase"/>
    <property type="match status" value="1"/>
</dbReference>
<dbReference type="PROSITE" id="PS51198">
    <property type="entry name" value="UVRD_HELICASE_ATP_BIND"/>
    <property type="match status" value="1"/>
</dbReference>
<keyword evidence="2 11" id="KW-0547">Nucleotide-binding</keyword>
<protein>
    <recommendedName>
        <fullName evidence="9">DNA 3'-5' helicase</fullName>
        <ecNumber evidence="9">5.6.2.4</ecNumber>
    </recommendedName>
</protein>
<keyword evidence="4 11" id="KW-0347">Helicase</keyword>
<evidence type="ECO:0000313" key="14">
    <source>
        <dbReference type="EMBL" id="SMC92504.1"/>
    </source>
</evidence>
<dbReference type="Gene3D" id="3.40.50.300">
    <property type="entry name" value="P-loop containing nucleotide triphosphate hydrolases"/>
    <property type="match status" value="2"/>
</dbReference>
<dbReference type="OrthoDB" id="9810135at2"/>
<dbReference type="EC" id="5.6.2.4" evidence="9"/>
<keyword evidence="7" id="KW-0413">Isomerase</keyword>
<dbReference type="PROSITE" id="PS51217">
    <property type="entry name" value="UVRD_HELICASE_CTER"/>
    <property type="match status" value="1"/>
</dbReference>
<sequence>MIKLSDTQRKIVEHRDGALLVIAGAGSGKTRVLTERVRNLLENKIGHYRVLALTFTNKAAEEMRERLSDITDLENKAFIGTMHSFCMEVVNQRGSAIGVQGIPHIFSSTGDLIQILSDVFKVNPSLQSILIKKEKPQQFLGQVYQFISEQKRSLRSPEFFLEKPDESDEVNLSAYLYRQYDDMLRAQNAIDFDDLLLLTYKIFTERPKIADMYRRLYKFICIDEAQDLNFAQYNVLKSICGEQFKNVMMVGDPRQAIYGFNDASSEFMCSDFVKDFSPTQIELTENFRSSRAVIQVAQILEPDFQMEGILPIQGEVQAFCCANEQEEAEWVVKYLEELSRKGHNDIEGKVSWNKCAILARNRYVAKQIEEKLSKSSIPYYIRLTSAQESESELIKCFELGMRLLINPADYIHFQQLAKLLNVNNTDITLHKSTDDGNTILRNLYDCAMNSNRSKDSWHNCGDALLSAWKTLTDDNPNFLKALGILEKCAESTFENEIQQKEMVVNDIAMWKQHWKKYVSTSSYGSRTLTQFRNQVALGTTQLQTEKDAVALLTVHTSKGLEFDVVFVIGMCEGIFPDYRAIQKQGKALLEEQHNAFVAVTRSKRLLYITYPKFRKMPWGDIRAQSPSRYLTQMGIPIFSTK</sequence>
<name>A0A1W2D5R5_9FIRM</name>
<dbReference type="STRING" id="112901.SAMN04488500_113123"/>
<keyword evidence="3 11" id="KW-0378">Hydrolase</keyword>
<evidence type="ECO:0000256" key="2">
    <source>
        <dbReference type="ARBA" id="ARBA00022741"/>
    </source>
</evidence>
<keyword evidence="15" id="KW-1185">Reference proteome</keyword>